<evidence type="ECO:0000313" key="2">
    <source>
        <dbReference type="EMBL" id="EKC47848.1"/>
    </source>
</evidence>
<gene>
    <name evidence="2" type="ORF">OBE_15487</name>
</gene>
<dbReference type="AlphaFoldDB" id="K1RR17"/>
<evidence type="ECO:0000256" key="1">
    <source>
        <dbReference type="ARBA" id="ARBA00022801"/>
    </source>
</evidence>
<comment type="caution">
    <text evidence="2">The sequence shown here is derived from an EMBL/GenBank/DDBJ whole genome shotgun (WGS) entry which is preliminary data.</text>
</comment>
<sequence>DSSGAGIPGESKTILMAGHNNTFFNDLQSVEVGDVVTIETHFQSAA</sequence>
<protein>
    <submittedName>
        <fullName evidence="2">Peptidase C60, sortase A and B</fullName>
    </submittedName>
</protein>
<proteinExistence type="predicted"/>
<organism evidence="2">
    <name type="scientific">human gut metagenome</name>
    <dbReference type="NCBI Taxonomy" id="408170"/>
    <lineage>
        <taxon>unclassified sequences</taxon>
        <taxon>metagenomes</taxon>
        <taxon>organismal metagenomes</taxon>
    </lineage>
</organism>
<dbReference type="SUPFAM" id="SSF63817">
    <property type="entry name" value="Sortase"/>
    <property type="match status" value="1"/>
</dbReference>
<dbReference type="Gene3D" id="2.40.260.10">
    <property type="entry name" value="Sortase"/>
    <property type="match status" value="1"/>
</dbReference>
<dbReference type="EMBL" id="AJWZ01010648">
    <property type="protein sequence ID" value="EKC47848.1"/>
    <property type="molecule type" value="Genomic_DNA"/>
</dbReference>
<keyword evidence="1" id="KW-0378">Hydrolase</keyword>
<accession>K1RR17</accession>
<feature type="non-terminal residue" evidence="2">
    <location>
        <position position="1"/>
    </location>
</feature>
<name>K1RR17_9ZZZZ</name>
<dbReference type="InterPro" id="IPR023365">
    <property type="entry name" value="Sortase_dom-sf"/>
</dbReference>
<dbReference type="Pfam" id="PF04203">
    <property type="entry name" value="Sortase"/>
    <property type="match status" value="1"/>
</dbReference>
<reference evidence="2" key="1">
    <citation type="journal article" date="2013" name="Environ. Microbiol.">
        <title>Microbiota from the distal guts of lean and obese adolescents exhibit partial functional redundancy besides clear differences in community structure.</title>
        <authorList>
            <person name="Ferrer M."/>
            <person name="Ruiz A."/>
            <person name="Lanza F."/>
            <person name="Haange S.B."/>
            <person name="Oberbach A."/>
            <person name="Till H."/>
            <person name="Bargiela R."/>
            <person name="Campoy C."/>
            <person name="Segura M.T."/>
            <person name="Richter M."/>
            <person name="von Bergen M."/>
            <person name="Seifert J."/>
            <person name="Suarez A."/>
        </authorList>
    </citation>
    <scope>NUCLEOTIDE SEQUENCE</scope>
</reference>
<dbReference type="InterPro" id="IPR005754">
    <property type="entry name" value="Sortase"/>
</dbReference>